<feature type="compositionally biased region" description="Basic and acidic residues" evidence="1">
    <location>
        <begin position="90"/>
        <end position="107"/>
    </location>
</feature>
<evidence type="ECO:0000313" key="3">
    <source>
        <dbReference type="Proteomes" id="UP000241426"/>
    </source>
</evidence>
<feature type="region of interest" description="Disordered" evidence="1">
    <location>
        <begin position="87"/>
        <end position="107"/>
    </location>
</feature>
<accession>A0A2T3KMW9</accession>
<feature type="compositionally biased region" description="Basic and acidic residues" evidence="1">
    <location>
        <begin position="171"/>
        <end position="201"/>
    </location>
</feature>
<gene>
    <name evidence="2" type="ORF">C9J27_03490</name>
</gene>
<name>A0A2T3KMW9_9GAMM</name>
<dbReference type="AlphaFoldDB" id="A0A2T3KMW9"/>
<feature type="compositionally biased region" description="Basic and acidic residues" evidence="1">
    <location>
        <begin position="26"/>
        <end position="49"/>
    </location>
</feature>
<reference evidence="2 3" key="1">
    <citation type="submission" date="2018-01" db="EMBL/GenBank/DDBJ databases">
        <title>Whole genome sequencing of Histamine producing bacteria.</title>
        <authorList>
            <person name="Butler K."/>
        </authorList>
    </citation>
    <scope>NUCLEOTIDE SEQUENCE [LARGE SCALE GENOMIC DNA]</scope>
    <source>
        <strain evidence="2 3">FS-7.2</strain>
    </source>
</reference>
<dbReference type="RefSeq" id="WP_107288822.1">
    <property type="nucleotide sequence ID" value="NZ_PYNF01000002.1"/>
</dbReference>
<dbReference type="EMBL" id="PYNF01000002">
    <property type="protein sequence ID" value="PSV01095.1"/>
    <property type="molecule type" value="Genomic_DNA"/>
</dbReference>
<feature type="region of interest" description="Disordered" evidence="1">
    <location>
        <begin position="26"/>
        <end position="59"/>
    </location>
</feature>
<sequence>MKLATQDTKTPISVIEKKTETRRLSIFDQKKSQSTDADFKKILSKKEQPSSRGDGFATIASHGFENDANKVILSREKHNAKNLLQNTYKSEGKDHRNEKMKFEDEKKTESLESILINSGGFLNLQDKYNLDNSDKLKNTRLPSPSKPLLKKVLNHFDLEEQKKNKPVSSNIERDDINKKTEKKRKDNFKESHYEHISNVENKNHKDISNKYSYGLKNNEYYPAERKSTLSIGKKNGSSENIVKAEDSKHGEDKTITINDVLTPRTFVSSFDTTTVQQENTIIKSVSYSDIVSFLSMEADKMKPLILSETEMTVRVLPAIMGEMIVSIKKTKDVGKNLEINLSMSSQIGINYLTLLKRELGGIPNANISIGTQTYKSGSKPSVSEHLFSRLERKKVEFFEEDEI</sequence>
<evidence type="ECO:0000313" key="2">
    <source>
        <dbReference type="EMBL" id="PSV01095.1"/>
    </source>
</evidence>
<organism evidence="2 3">
    <name type="scientific">Photobacterium kishitanii</name>
    <dbReference type="NCBI Taxonomy" id="318456"/>
    <lineage>
        <taxon>Bacteria</taxon>
        <taxon>Pseudomonadati</taxon>
        <taxon>Pseudomonadota</taxon>
        <taxon>Gammaproteobacteria</taxon>
        <taxon>Vibrionales</taxon>
        <taxon>Vibrionaceae</taxon>
        <taxon>Photobacterium</taxon>
    </lineage>
</organism>
<feature type="region of interest" description="Disordered" evidence="1">
    <location>
        <begin position="160"/>
        <end position="201"/>
    </location>
</feature>
<comment type="caution">
    <text evidence="2">The sequence shown here is derived from an EMBL/GenBank/DDBJ whole genome shotgun (WGS) entry which is preliminary data.</text>
</comment>
<protein>
    <submittedName>
        <fullName evidence="2">Uncharacterized protein</fullName>
    </submittedName>
</protein>
<evidence type="ECO:0000256" key="1">
    <source>
        <dbReference type="SAM" id="MobiDB-lite"/>
    </source>
</evidence>
<proteinExistence type="predicted"/>
<dbReference type="Proteomes" id="UP000241426">
    <property type="component" value="Unassembled WGS sequence"/>
</dbReference>